<proteinExistence type="predicted"/>
<keyword evidence="2" id="KW-1185">Reference proteome</keyword>
<reference evidence="1 2" key="2">
    <citation type="journal article" date="2019" name="G3 (Bethesda)">
        <title>Hybrid Assembly of the Genome of the Entomopathogenic Nematode Steinernema carpocapsae Identifies the X-Chromosome.</title>
        <authorList>
            <person name="Serra L."/>
            <person name="Macchietto M."/>
            <person name="Macias-Munoz A."/>
            <person name="McGill C.J."/>
            <person name="Rodriguez I.M."/>
            <person name="Rodriguez B."/>
            <person name="Murad R."/>
            <person name="Mortazavi A."/>
        </authorList>
    </citation>
    <scope>NUCLEOTIDE SEQUENCE [LARGE SCALE GENOMIC DNA]</scope>
    <source>
        <strain evidence="1 2">ALL</strain>
    </source>
</reference>
<gene>
    <name evidence="1" type="ORF">L596_001219</name>
</gene>
<dbReference type="Proteomes" id="UP000298663">
    <property type="component" value="Chromosome X"/>
</dbReference>
<name>A0A4U8UMP2_STECR</name>
<dbReference type="EMBL" id="AZBU02000001">
    <property type="protein sequence ID" value="TMS33485.1"/>
    <property type="molecule type" value="Genomic_DNA"/>
</dbReference>
<sequence>MDHFECGLKQFSACRPPRESPRCAKIRQIQDHRSCRSCQNPQTPGKNKAPLCSQKVRDQEITFFSATRFKFKVNEKLAILV</sequence>
<organism evidence="1 2">
    <name type="scientific">Steinernema carpocapsae</name>
    <name type="common">Entomopathogenic nematode</name>
    <dbReference type="NCBI Taxonomy" id="34508"/>
    <lineage>
        <taxon>Eukaryota</taxon>
        <taxon>Metazoa</taxon>
        <taxon>Ecdysozoa</taxon>
        <taxon>Nematoda</taxon>
        <taxon>Chromadorea</taxon>
        <taxon>Rhabditida</taxon>
        <taxon>Tylenchina</taxon>
        <taxon>Panagrolaimomorpha</taxon>
        <taxon>Strongyloidoidea</taxon>
        <taxon>Steinernematidae</taxon>
        <taxon>Steinernema</taxon>
    </lineage>
</organism>
<accession>A0A4U8UMP2</accession>
<reference evidence="1 2" key="1">
    <citation type="journal article" date="2015" name="Genome Biol.">
        <title>Comparative genomics of Steinernema reveals deeply conserved gene regulatory networks.</title>
        <authorList>
            <person name="Dillman A.R."/>
            <person name="Macchietto M."/>
            <person name="Porter C.F."/>
            <person name="Rogers A."/>
            <person name="Williams B."/>
            <person name="Antoshechkin I."/>
            <person name="Lee M.M."/>
            <person name="Goodwin Z."/>
            <person name="Lu X."/>
            <person name="Lewis E.E."/>
            <person name="Goodrich-Blair H."/>
            <person name="Stock S.P."/>
            <person name="Adams B.J."/>
            <person name="Sternberg P.W."/>
            <person name="Mortazavi A."/>
        </authorList>
    </citation>
    <scope>NUCLEOTIDE SEQUENCE [LARGE SCALE GENOMIC DNA]</scope>
    <source>
        <strain evidence="1 2">ALL</strain>
    </source>
</reference>
<evidence type="ECO:0000313" key="1">
    <source>
        <dbReference type="EMBL" id="TMS33485.1"/>
    </source>
</evidence>
<dbReference type="AlphaFoldDB" id="A0A4U8UMP2"/>
<protein>
    <submittedName>
        <fullName evidence="1">Uncharacterized protein</fullName>
    </submittedName>
</protein>
<evidence type="ECO:0000313" key="2">
    <source>
        <dbReference type="Proteomes" id="UP000298663"/>
    </source>
</evidence>
<comment type="caution">
    <text evidence="1">The sequence shown here is derived from an EMBL/GenBank/DDBJ whole genome shotgun (WGS) entry which is preliminary data.</text>
</comment>
<dbReference type="EMBL" id="CM016762">
    <property type="protein sequence ID" value="TMS33485.1"/>
    <property type="molecule type" value="Genomic_DNA"/>
</dbReference>